<comment type="caution">
    <text evidence="2">The sequence shown here is derived from an EMBL/GenBank/DDBJ whole genome shotgun (WGS) entry which is preliminary data.</text>
</comment>
<keyword evidence="3" id="KW-1185">Reference proteome</keyword>
<reference evidence="2" key="1">
    <citation type="journal article" date="2021" name="bioRxiv">
        <title>Whole Genome Assembly and Annotation of Northern Wild Rice, Zizania palustris L., Supports a Whole Genome Duplication in the Zizania Genus.</title>
        <authorList>
            <person name="Haas M."/>
            <person name="Kono T."/>
            <person name="Macchietto M."/>
            <person name="Millas R."/>
            <person name="McGilp L."/>
            <person name="Shao M."/>
            <person name="Duquette J."/>
            <person name="Hirsch C.N."/>
            <person name="Kimball J."/>
        </authorList>
    </citation>
    <scope>NUCLEOTIDE SEQUENCE</scope>
    <source>
        <tissue evidence="2">Fresh leaf tissue</tissue>
    </source>
</reference>
<evidence type="ECO:0000256" key="1">
    <source>
        <dbReference type="SAM" id="MobiDB-lite"/>
    </source>
</evidence>
<name>A0A8J5VVB3_ZIZPA</name>
<dbReference type="AlphaFoldDB" id="A0A8J5VVB3"/>
<sequence>MNSYSKWDASPPSTPSAHSRRGRRPRSAKIQNSPSSASLPRSAPAVHEIGDADGADRREIRPGRGGGASSPRFPGLGTMCLFMME</sequence>
<accession>A0A8J5VVB3</accession>
<feature type="compositionally biased region" description="Low complexity" evidence="1">
    <location>
        <begin position="33"/>
        <end position="45"/>
    </location>
</feature>
<protein>
    <submittedName>
        <fullName evidence="2">Uncharacterized protein</fullName>
    </submittedName>
</protein>
<evidence type="ECO:0000313" key="2">
    <source>
        <dbReference type="EMBL" id="KAG8072541.1"/>
    </source>
</evidence>
<organism evidence="2 3">
    <name type="scientific">Zizania palustris</name>
    <name type="common">Northern wild rice</name>
    <dbReference type="NCBI Taxonomy" id="103762"/>
    <lineage>
        <taxon>Eukaryota</taxon>
        <taxon>Viridiplantae</taxon>
        <taxon>Streptophyta</taxon>
        <taxon>Embryophyta</taxon>
        <taxon>Tracheophyta</taxon>
        <taxon>Spermatophyta</taxon>
        <taxon>Magnoliopsida</taxon>
        <taxon>Liliopsida</taxon>
        <taxon>Poales</taxon>
        <taxon>Poaceae</taxon>
        <taxon>BOP clade</taxon>
        <taxon>Oryzoideae</taxon>
        <taxon>Oryzeae</taxon>
        <taxon>Zizaniinae</taxon>
        <taxon>Zizania</taxon>
    </lineage>
</organism>
<proteinExistence type="predicted"/>
<feature type="region of interest" description="Disordered" evidence="1">
    <location>
        <begin position="1"/>
        <end position="77"/>
    </location>
</feature>
<feature type="compositionally biased region" description="Basic and acidic residues" evidence="1">
    <location>
        <begin position="48"/>
        <end position="62"/>
    </location>
</feature>
<gene>
    <name evidence="2" type="ORF">GUJ93_ZPchr0006g41574</name>
</gene>
<reference evidence="2" key="2">
    <citation type="submission" date="2021-02" db="EMBL/GenBank/DDBJ databases">
        <authorList>
            <person name="Kimball J.A."/>
            <person name="Haas M.W."/>
            <person name="Macchietto M."/>
            <person name="Kono T."/>
            <person name="Duquette J."/>
            <person name="Shao M."/>
        </authorList>
    </citation>
    <scope>NUCLEOTIDE SEQUENCE</scope>
    <source>
        <tissue evidence="2">Fresh leaf tissue</tissue>
    </source>
</reference>
<feature type="compositionally biased region" description="Basic residues" evidence="1">
    <location>
        <begin position="18"/>
        <end position="27"/>
    </location>
</feature>
<evidence type="ECO:0000313" key="3">
    <source>
        <dbReference type="Proteomes" id="UP000729402"/>
    </source>
</evidence>
<dbReference type="EMBL" id="JAAALK010000283">
    <property type="protein sequence ID" value="KAG8072541.1"/>
    <property type="molecule type" value="Genomic_DNA"/>
</dbReference>
<dbReference type="Proteomes" id="UP000729402">
    <property type="component" value="Unassembled WGS sequence"/>
</dbReference>